<dbReference type="InterPro" id="IPR023734">
    <property type="entry name" value="TagU"/>
</dbReference>
<dbReference type="EC" id="2.7.8.-" evidence="9"/>
<evidence type="ECO:0000256" key="8">
    <source>
        <dbReference type="ARBA" id="ARBA00023316"/>
    </source>
</evidence>
<dbReference type="EMBL" id="CP020814">
    <property type="protein sequence ID" value="ARK32467.1"/>
    <property type="molecule type" value="Genomic_DNA"/>
</dbReference>
<keyword evidence="2 9" id="KW-1003">Cell membrane</keyword>
<dbReference type="AlphaFoldDB" id="A0A1X9MG90"/>
<comment type="pathway">
    <text evidence="9">Cell wall biogenesis.</text>
</comment>
<organism evidence="11 12">
    <name type="scientific">Halalkalibacter krulwichiae</name>
    <dbReference type="NCBI Taxonomy" id="199441"/>
    <lineage>
        <taxon>Bacteria</taxon>
        <taxon>Bacillati</taxon>
        <taxon>Bacillota</taxon>
        <taxon>Bacilli</taxon>
        <taxon>Bacillales</taxon>
        <taxon>Bacillaceae</taxon>
        <taxon>Halalkalibacter</taxon>
    </lineage>
</organism>
<dbReference type="HAMAP" id="MF_01140">
    <property type="entry name" value="TagU_transferase"/>
    <property type="match status" value="1"/>
</dbReference>
<dbReference type="GO" id="GO:0070726">
    <property type="term" value="P:cell wall assembly"/>
    <property type="evidence" value="ECO:0007669"/>
    <property type="project" value="UniProtKB-UniRule"/>
</dbReference>
<dbReference type="InterPro" id="IPR050922">
    <property type="entry name" value="LytR/CpsA/Psr_CW_biosynth"/>
</dbReference>
<evidence type="ECO:0000256" key="4">
    <source>
        <dbReference type="ARBA" id="ARBA00022692"/>
    </source>
</evidence>
<dbReference type="NCBIfam" id="TIGR00350">
    <property type="entry name" value="lytR_cpsA_psr"/>
    <property type="match status" value="1"/>
</dbReference>
<dbReference type="InterPro" id="IPR004474">
    <property type="entry name" value="LytR_CpsA_psr"/>
</dbReference>
<comment type="similarity">
    <text evidence="1 9">Belongs to the LytR/CpsA/Psr (LCP) family.</text>
</comment>
<dbReference type="STRING" id="199441.BkAM31D_22820"/>
<reference evidence="11 12" key="1">
    <citation type="submission" date="2017-04" db="EMBL/GenBank/DDBJ databases">
        <title>Bacillus krulwichiae AM31D Genome sequencing and assembly.</title>
        <authorList>
            <person name="Krulwich T.A."/>
            <person name="Anastor L."/>
            <person name="Ehrlich R."/>
            <person name="Ehrlich G.D."/>
            <person name="Janto B."/>
        </authorList>
    </citation>
    <scope>NUCLEOTIDE SEQUENCE [LARGE SCALE GENOMIC DNA]</scope>
    <source>
        <strain evidence="11 12">AM31D</strain>
    </source>
</reference>
<comment type="function">
    <text evidence="9">May catalyze the final step in cell wall teichoic acid biosynthesis, the transfer of the anionic cell wall polymers (APs) from their lipid-linked precursor to the cell wall peptidoglycan (PG).</text>
</comment>
<evidence type="ECO:0000256" key="2">
    <source>
        <dbReference type="ARBA" id="ARBA00022475"/>
    </source>
</evidence>
<evidence type="ECO:0000256" key="9">
    <source>
        <dbReference type="HAMAP-Rule" id="MF_01140"/>
    </source>
</evidence>
<evidence type="ECO:0000256" key="6">
    <source>
        <dbReference type="ARBA" id="ARBA00022989"/>
    </source>
</evidence>
<evidence type="ECO:0000256" key="1">
    <source>
        <dbReference type="ARBA" id="ARBA00006068"/>
    </source>
</evidence>
<keyword evidence="12" id="KW-1185">Reference proteome</keyword>
<accession>A0A1X9MG90</accession>
<gene>
    <name evidence="11" type="primary">lytR_3</name>
    <name evidence="9" type="synonym">tagU</name>
    <name evidence="11" type="ORF">BkAM31D_22820</name>
</gene>
<keyword evidence="3 9" id="KW-0808">Transferase</keyword>
<name>A0A1X9MG90_9BACI</name>
<keyword evidence="5 9" id="KW-0735">Signal-anchor</keyword>
<proteinExistence type="inferred from homology"/>
<protein>
    <recommendedName>
        <fullName evidence="9">Polyisoprenyl-teichoic acid--peptidoglycan teichoic acid transferase TagU</fullName>
        <ecNumber evidence="9">2.7.8.-</ecNumber>
    </recommendedName>
</protein>
<dbReference type="PANTHER" id="PTHR33392:SF6">
    <property type="entry name" value="POLYISOPRENYL-TEICHOIC ACID--PEPTIDOGLYCAN TEICHOIC ACID TRANSFERASE TAGU"/>
    <property type="match status" value="1"/>
</dbReference>
<keyword evidence="4 9" id="KW-0812">Transmembrane</keyword>
<evidence type="ECO:0000256" key="7">
    <source>
        <dbReference type="ARBA" id="ARBA00023136"/>
    </source>
</evidence>
<dbReference type="Gene3D" id="3.40.630.190">
    <property type="entry name" value="LCP protein"/>
    <property type="match status" value="1"/>
</dbReference>
<dbReference type="KEGG" id="bkw:BkAM31D_22820"/>
<dbReference type="Proteomes" id="UP000193006">
    <property type="component" value="Chromosome"/>
</dbReference>
<evidence type="ECO:0000256" key="5">
    <source>
        <dbReference type="ARBA" id="ARBA00022968"/>
    </source>
</evidence>
<evidence type="ECO:0000313" key="11">
    <source>
        <dbReference type="EMBL" id="ARK32467.1"/>
    </source>
</evidence>
<keyword evidence="8 9" id="KW-0961">Cell wall biogenesis/degradation</keyword>
<evidence type="ECO:0000313" key="12">
    <source>
        <dbReference type="Proteomes" id="UP000193006"/>
    </source>
</evidence>
<feature type="topological domain" description="Extracellular" evidence="9">
    <location>
        <begin position="26"/>
        <end position="310"/>
    </location>
</feature>
<evidence type="ECO:0000259" key="10">
    <source>
        <dbReference type="Pfam" id="PF03816"/>
    </source>
</evidence>
<feature type="topological domain" description="Cytoplasmic" evidence="9">
    <location>
        <begin position="1"/>
        <end position="4"/>
    </location>
</feature>
<keyword evidence="6 9" id="KW-1133">Transmembrane helix</keyword>
<dbReference type="Pfam" id="PF03816">
    <property type="entry name" value="LytR_cpsA_psr"/>
    <property type="match status" value="1"/>
</dbReference>
<evidence type="ECO:0000256" key="3">
    <source>
        <dbReference type="ARBA" id="ARBA00022679"/>
    </source>
</evidence>
<dbReference type="GO" id="GO:0005886">
    <property type="term" value="C:plasma membrane"/>
    <property type="evidence" value="ECO:0007669"/>
    <property type="project" value="UniProtKB-SubCell"/>
</dbReference>
<keyword evidence="7 9" id="KW-0472">Membrane</keyword>
<dbReference type="RefSeq" id="WP_235820508.1">
    <property type="nucleotide sequence ID" value="NZ_CP020814.1"/>
</dbReference>
<dbReference type="GO" id="GO:0016780">
    <property type="term" value="F:phosphotransferase activity, for other substituted phosphate groups"/>
    <property type="evidence" value="ECO:0007669"/>
    <property type="project" value="UniProtKB-UniRule"/>
</dbReference>
<sequence length="310" mass="34760">MKSKILITLGLFFGVIAVAVGGYGFYLYKSVTDTAQEIHEPIERVTEKREVEVDVEQSEPISFLIAGVDSRGDDHEGRSDTIIVMTVNPDDRSVKMLSIPRDTRTEIEGRGLDKINHAYAFGGVELTMDTVEHFLDIPIDHYVSVNMEGFKGLIDALGGVQVENDFAFSQNGHRFEEGTLFLSGDEALAYSRMRYEDPRGDFGRNDRQRQIVEAVIQEGAQISSITRAGSILEEVGKSVRTDLDLDAMWKIQDKYRDARHHVEQMEISGVGTRINGIYYLEVPDEEVSRVSNELRVHLGLEVDESVTVAE</sequence>
<dbReference type="PANTHER" id="PTHR33392">
    <property type="entry name" value="POLYISOPRENYL-TEICHOIC ACID--PEPTIDOGLYCAN TEICHOIC ACID TRANSFERASE TAGU"/>
    <property type="match status" value="1"/>
</dbReference>
<feature type="domain" description="Cell envelope-related transcriptional attenuator" evidence="10">
    <location>
        <begin position="78"/>
        <end position="218"/>
    </location>
</feature>
<comment type="subcellular location">
    <subcellularLocation>
        <location evidence="9">Cell membrane</location>
        <topology evidence="9">Single-pass type II membrane protein</topology>
    </subcellularLocation>
</comment>